<sequence>MPKERRFSAPLGPDFSDGDGEEGSDDAAAGVSGVRAVEGWWLARGEAKGSAARVAAEKIKAKIGYNNDDPPILQPAGGEGTSAVAKAATDTQTVVKSPAKKGEEEKDGSALKHLKAQLPLQLFATVLT</sequence>
<evidence type="ECO:0000313" key="3">
    <source>
        <dbReference type="Proteomes" id="UP000323506"/>
    </source>
</evidence>
<dbReference type="EMBL" id="CM017696">
    <property type="protein sequence ID" value="TYH04193.1"/>
    <property type="molecule type" value="Genomic_DNA"/>
</dbReference>
<feature type="region of interest" description="Disordered" evidence="1">
    <location>
        <begin position="1"/>
        <end position="29"/>
    </location>
</feature>
<feature type="region of interest" description="Disordered" evidence="1">
    <location>
        <begin position="88"/>
        <end position="110"/>
    </location>
</feature>
<feature type="compositionally biased region" description="Acidic residues" evidence="1">
    <location>
        <begin position="16"/>
        <end position="25"/>
    </location>
</feature>
<evidence type="ECO:0000313" key="2">
    <source>
        <dbReference type="EMBL" id="TYH04193.1"/>
    </source>
</evidence>
<name>A0A5D2FFS1_GOSDA</name>
<proteinExistence type="predicted"/>
<organism evidence="2 3">
    <name type="scientific">Gossypium darwinii</name>
    <name type="common">Darwin's cotton</name>
    <name type="synonym">Gossypium barbadense var. darwinii</name>
    <dbReference type="NCBI Taxonomy" id="34276"/>
    <lineage>
        <taxon>Eukaryota</taxon>
        <taxon>Viridiplantae</taxon>
        <taxon>Streptophyta</taxon>
        <taxon>Embryophyta</taxon>
        <taxon>Tracheophyta</taxon>
        <taxon>Spermatophyta</taxon>
        <taxon>Magnoliopsida</taxon>
        <taxon>eudicotyledons</taxon>
        <taxon>Gunneridae</taxon>
        <taxon>Pentapetalae</taxon>
        <taxon>rosids</taxon>
        <taxon>malvids</taxon>
        <taxon>Malvales</taxon>
        <taxon>Malvaceae</taxon>
        <taxon>Malvoideae</taxon>
        <taxon>Gossypium</taxon>
    </lineage>
</organism>
<dbReference type="AlphaFoldDB" id="A0A5D2FFS1"/>
<keyword evidence="3" id="KW-1185">Reference proteome</keyword>
<gene>
    <name evidence="2" type="ORF">ES288_A09G279000v1</name>
</gene>
<feature type="compositionally biased region" description="Basic and acidic residues" evidence="1">
    <location>
        <begin position="100"/>
        <end position="110"/>
    </location>
</feature>
<evidence type="ECO:0000256" key="1">
    <source>
        <dbReference type="SAM" id="MobiDB-lite"/>
    </source>
</evidence>
<dbReference type="Proteomes" id="UP000323506">
    <property type="component" value="Chromosome A09"/>
</dbReference>
<accession>A0A5D2FFS1</accession>
<protein>
    <submittedName>
        <fullName evidence="2">Uncharacterized protein</fullName>
    </submittedName>
</protein>
<reference evidence="2 3" key="1">
    <citation type="submission" date="2019-06" db="EMBL/GenBank/DDBJ databases">
        <title>WGS assembly of Gossypium darwinii.</title>
        <authorList>
            <person name="Chen Z.J."/>
            <person name="Sreedasyam A."/>
            <person name="Ando A."/>
            <person name="Song Q."/>
            <person name="De L."/>
            <person name="Hulse-Kemp A."/>
            <person name="Ding M."/>
            <person name="Ye W."/>
            <person name="Kirkbride R."/>
            <person name="Jenkins J."/>
            <person name="Plott C."/>
            <person name="Lovell J."/>
            <person name="Lin Y.-M."/>
            <person name="Vaughn R."/>
            <person name="Liu B."/>
            <person name="Li W."/>
            <person name="Simpson S."/>
            <person name="Scheffler B."/>
            <person name="Saski C."/>
            <person name="Grover C."/>
            <person name="Hu G."/>
            <person name="Conover J."/>
            <person name="Carlson J."/>
            <person name="Shu S."/>
            <person name="Boston L."/>
            <person name="Williams M."/>
            <person name="Peterson D."/>
            <person name="Mcgee K."/>
            <person name="Jones D."/>
            <person name="Wendel J."/>
            <person name="Stelly D."/>
            <person name="Grimwood J."/>
            <person name="Schmutz J."/>
        </authorList>
    </citation>
    <scope>NUCLEOTIDE SEQUENCE [LARGE SCALE GENOMIC DNA]</scope>
    <source>
        <strain evidence="2">1808015.09</strain>
    </source>
</reference>